<organism evidence="2 3">
    <name type="scientific">Daphnia magna</name>
    <dbReference type="NCBI Taxonomy" id="35525"/>
    <lineage>
        <taxon>Eukaryota</taxon>
        <taxon>Metazoa</taxon>
        <taxon>Ecdysozoa</taxon>
        <taxon>Arthropoda</taxon>
        <taxon>Crustacea</taxon>
        <taxon>Branchiopoda</taxon>
        <taxon>Diplostraca</taxon>
        <taxon>Cladocera</taxon>
        <taxon>Anomopoda</taxon>
        <taxon>Daphniidae</taxon>
        <taxon>Daphnia</taxon>
    </lineage>
</organism>
<dbReference type="OrthoDB" id="6364599at2759"/>
<protein>
    <recommendedName>
        <fullName evidence="4">Ricin B lectin domain-containing protein</fullName>
    </recommendedName>
</protein>
<keyword evidence="3" id="KW-1185">Reference proteome</keyword>
<accession>A0A164KBI8</accession>
<evidence type="ECO:0000313" key="3">
    <source>
        <dbReference type="Proteomes" id="UP000076858"/>
    </source>
</evidence>
<dbReference type="EMBL" id="LRGB01003341">
    <property type="protein sequence ID" value="KZS03121.1"/>
    <property type="molecule type" value="Genomic_DNA"/>
</dbReference>
<name>A0A164KBI8_9CRUS</name>
<proteinExistence type="predicted"/>
<keyword evidence="1" id="KW-0732">Signal</keyword>
<dbReference type="AlphaFoldDB" id="A0A164KBI8"/>
<dbReference type="InterPro" id="IPR035992">
    <property type="entry name" value="Ricin_B-like_lectins"/>
</dbReference>
<sequence length="289" mass="33039">MEKKLLLICILTKLQTAHTIFSYVCDCNYVKTRGILDINSPYYCKNPSTTHQPRFLTNYTLMTKQNPVKLGKDGLVNNGETTTKLYKNFKTSLPCCENQVNVDTWSCNEYADPVASKVKRSTNNEIEFFDNRAEKEAMGKRLYSISYAWGSIRMGHPIITNIRENGIMTKKDTIAYLMVDGSSTNTQVSIHNQYDIQNPLPTGTKFEYILDHSIRLINTNICIVTKENNQIMAENCTENISRWILDLTNYQWISLETGLCITLHDEEEGRVRLATLKTCSIQGTISESR</sequence>
<evidence type="ECO:0008006" key="4">
    <source>
        <dbReference type="Google" id="ProtNLM"/>
    </source>
</evidence>
<dbReference type="Proteomes" id="UP000076858">
    <property type="component" value="Unassembled WGS sequence"/>
</dbReference>
<evidence type="ECO:0000256" key="1">
    <source>
        <dbReference type="SAM" id="SignalP"/>
    </source>
</evidence>
<feature type="chain" id="PRO_5007851164" description="Ricin B lectin domain-containing protein" evidence="1">
    <location>
        <begin position="18"/>
        <end position="289"/>
    </location>
</feature>
<comment type="caution">
    <text evidence="2">The sequence shown here is derived from an EMBL/GenBank/DDBJ whole genome shotgun (WGS) entry which is preliminary data.</text>
</comment>
<dbReference type="SUPFAM" id="SSF50370">
    <property type="entry name" value="Ricin B-like lectins"/>
    <property type="match status" value="1"/>
</dbReference>
<feature type="signal peptide" evidence="1">
    <location>
        <begin position="1"/>
        <end position="17"/>
    </location>
</feature>
<reference evidence="2 3" key="1">
    <citation type="submission" date="2016-03" db="EMBL/GenBank/DDBJ databases">
        <title>EvidentialGene: Evidence-directed Construction of Genes on Genomes.</title>
        <authorList>
            <person name="Gilbert D.G."/>
            <person name="Choi J.-H."/>
            <person name="Mockaitis K."/>
            <person name="Colbourne J."/>
            <person name="Pfrender M."/>
        </authorList>
    </citation>
    <scope>NUCLEOTIDE SEQUENCE [LARGE SCALE GENOMIC DNA]</scope>
    <source>
        <strain evidence="2 3">Xinb3</strain>
        <tissue evidence="2">Complete organism</tissue>
    </source>
</reference>
<evidence type="ECO:0000313" key="2">
    <source>
        <dbReference type="EMBL" id="KZS03121.1"/>
    </source>
</evidence>
<gene>
    <name evidence="2" type="ORF">APZ42_034238</name>
</gene>